<feature type="transmembrane region" description="Helical" evidence="6">
    <location>
        <begin position="96"/>
        <end position="119"/>
    </location>
</feature>
<evidence type="ECO:0000256" key="1">
    <source>
        <dbReference type="ARBA" id="ARBA00004651"/>
    </source>
</evidence>
<keyword evidence="8" id="KW-1185">Reference proteome</keyword>
<evidence type="ECO:0000256" key="2">
    <source>
        <dbReference type="ARBA" id="ARBA00022475"/>
    </source>
</evidence>
<dbReference type="Pfam" id="PF03706">
    <property type="entry name" value="LPG_synthase_TM"/>
    <property type="match status" value="1"/>
</dbReference>
<feature type="transmembrane region" description="Helical" evidence="6">
    <location>
        <begin position="131"/>
        <end position="155"/>
    </location>
</feature>
<feature type="transmembrane region" description="Helical" evidence="6">
    <location>
        <begin position="229"/>
        <end position="248"/>
    </location>
</feature>
<dbReference type="AlphaFoldDB" id="A0A6L9SBB6"/>
<accession>A0A6L9SBB6</accession>
<dbReference type="PANTHER" id="PTHR39087:SF2">
    <property type="entry name" value="UPF0104 MEMBRANE PROTEIN MJ1595"/>
    <property type="match status" value="1"/>
</dbReference>
<reference evidence="7 8" key="1">
    <citation type="submission" date="2020-02" db="EMBL/GenBank/DDBJ databases">
        <authorList>
            <person name="Li X.-J."/>
            <person name="Han X.-M."/>
        </authorList>
    </citation>
    <scope>NUCLEOTIDE SEQUENCE [LARGE SCALE GENOMIC DNA]</scope>
    <source>
        <strain evidence="7 8">CCTCC AB 2017055</strain>
    </source>
</reference>
<feature type="transmembrane region" description="Helical" evidence="6">
    <location>
        <begin position="24"/>
        <end position="46"/>
    </location>
</feature>
<feature type="transmembrane region" description="Helical" evidence="6">
    <location>
        <begin position="254"/>
        <end position="274"/>
    </location>
</feature>
<dbReference type="PANTHER" id="PTHR39087">
    <property type="entry name" value="UPF0104 MEMBRANE PROTEIN MJ1595"/>
    <property type="match status" value="1"/>
</dbReference>
<feature type="transmembrane region" description="Helical" evidence="6">
    <location>
        <begin position="281"/>
        <end position="301"/>
    </location>
</feature>
<name>A0A6L9SBB6_9ACTN</name>
<evidence type="ECO:0000256" key="3">
    <source>
        <dbReference type="ARBA" id="ARBA00022692"/>
    </source>
</evidence>
<keyword evidence="3 6" id="KW-0812">Transmembrane</keyword>
<dbReference type="InterPro" id="IPR022791">
    <property type="entry name" value="L-PG_synthase/AglD"/>
</dbReference>
<dbReference type="EMBL" id="JAAGOA010000012">
    <property type="protein sequence ID" value="NEE01924.1"/>
    <property type="molecule type" value="Genomic_DNA"/>
</dbReference>
<keyword evidence="4 6" id="KW-1133">Transmembrane helix</keyword>
<protein>
    <recommendedName>
        <fullName evidence="9">Flippase-like domain-containing protein</fullName>
    </recommendedName>
</protein>
<sequence length="364" mass="35838">MMIDDVDSPARQASAFQAGSRRRVIGLIVFGAVLVAAGVTVLPTCAPQLAGALRDKPAAPLLLTACWLLAASASVIGKKVVAAGHLTWRTAVTSHIGGTVANRVVPAGLGAAGVFIAALRRGGATTTGAVGVVALWAAASGVIHAVGLVLGVAWLRGGGSATVAALLAIGATIVIGRRVVTRYGTSVTMFLSRRRMPAAVSGALTTRLRRIASAVGEVVAAARARPGMAFAALLAHLAAMSSLAMGFATASAVVGVPVTATASVAAYLAGTALSASTATPAGIGSAEAALVGALVVAGAGVSEALPAVLLFRAVTLLAPVVIAALIAVSHLLSAMTRRAWSVAAWRTVDGPSAASTPPSVDPVP</sequence>
<keyword evidence="5 6" id="KW-0472">Membrane</keyword>
<dbReference type="Proteomes" id="UP000475214">
    <property type="component" value="Unassembled WGS sequence"/>
</dbReference>
<evidence type="ECO:0008006" key="9">
    <source>
        <dbReference type="Google" id="ProtNLM"/>
    </source>
</evidence>
<gene>
    <name evidence="7" type="ORF">G1H10_17255</name>
</gene>
<evidence type="ECO:0000256" key="5">
    <source>
        <dbReference type="ARBA" id="ARBA00023136"/>
    </source>
</evidence>
<evidence type="ECO:0000313" key="7">
    <source>
        <dbReference type="EMBL" id="NEE01924.1"/>
    </source>
</evidence>
<dbReference type="GO" id="GO:0005886">
    <property type="term" value="C:plasma membrane"/>
    <property type="evidence" value="ECO:0007669"/>
    <property type="project" value="UniProtKB-SubCell"/>
</dbReference>
<feature type="transmembrane region" description="Helical" evidence="6">
    <location>
        <begin position="58"/>
        <end position="76"/>
    </location>
</feature>
<organism evidence="7 8">
    <name type="scientific">Phytoactinopolyspora halotolerans</name>
    <dbReference type="NCBI Taxonomy" id="1981512"/>
    <lineage>
        <taxon>Bacteria</taxon>
        <taxon>Bacillati</taxon>
        <taxon>Actinomycetota</taxon>
        <taxon>Actinomycetes</taxon>
        <taxon>Jiangellales</taxon>
        <taxon>Jiangellaceae</taxon>
        <taxon>Phytoactinopolyspora</taxon>
    </lineage>
</organism>
<keyword evidence="2" id="KW-1003">Cell membrane</keyword>
<comment type="subcellular location">
    <subcellularLocation>
        <location evidence="1">Cell membrane</location>
        <topology evidence="1">Multi-pass membrane protein</topology>
    </subcellularLocation>
</comment>
<evidence type="ECO:0000256" key="6">
    <source>
        <dbReference type="SAM" id="Phobius"/>
    </source>
</evidence>
<comment type="caution">
    <text evidence="7">The sequence shown here is derived from an EMBL/GenBank/DDBJ whole genome shotgun (WGS) entry which is preliminary data.</text>
</comment>
<feature type="transmembrane region" description="Helical" evidence="6">
    <location>
        <begin position="161"/>
        <end position="180"/>
    </location>
</feature>
<evidence type="ECO:0000313" key="8">
    <source>
        <dbReference type="Proteomes" id="UP000475214"/>
    </source>
</evidence>
<evidence type="ECO:0000256" key="4">
    <source>
        <dbReference type="ARBA" id="ARBA00022989"/>
    </source>
</evidence>
<feature type="transmembrane region" description="Helical" evidence="6">
    <location>
        <begin position="307"/>
        <end position="328"/>
    </location>
</feature>
<proteinExistence type="predicted"/>